<keyword evidence="2" id="KW-0564">Palmitate</keyword>
<organism evidence="8 11">
    <name type="scientific">Odoribacter splanchnicus</name>
    <dbReference type="NCBI Taxonomy" id="28118"/>
    <lineage>
        <taxon>Bacteria</taxon>
        <taxon>Pseudomonadati</taxon>
        <taxon>Bacteroidota</taxon>
        <taxon>Bacteroidia</taxon>
        <taxon>Bacteroidales</taxon>
        <taxon>Odoribacteraceae</taxon>
        <taxon>Odoribacter</taxon>
    </lineage>
</organism>
<dbReference type="RefSeq" id="WP_013612425.1">
    <property type="nucleotide sequence ID" value="NZ_CABJFF010000001.1"/>
</dbReference>
<dbReference type="Proteomes" id="UP000283426">
    <property type="component" value="Unassembled WGS sequence"/>
</dbReference>
<evidence type="ECO:0000313" key="5">
    <source>
        <dbReference type="EMBL" id="MDB9225061.1"/>
    </source>
</evidence>
<dbReference type="GO" id="GO:0005886">
    <property type="term" value="C:plasma membrane"/>
    <property type="evidence" value="ECO:0007669"/>
    <property type="project" value="UniProtKB-SubCell"/>
</dbReference>
<keyword evidence="2" id="KW-0449">Lipoprotein</keyword>
<name>A0A1Y3Y8M6_9BACT</name>
<dbReference type="EMBL" id="QSCO01000007">
    <property type="protein sequence ID" value="RGY07815.1"/>
    <property type="molecule type" value="Genomic_DNA"/>
</dbReference>
<proteinExistence type="inferred from homology"/>
<comment type="caution">
    <text evidence="8">The sequence shown here is derived from an EMBL/GenBank/DDBJ whole genome shotgun (WGS) entry which is preliminary data.</text>
</comment>
<feature type="chain" id="PRO_5042654081" evidence="2">
    <location>
        <begin position="21"/>
        <end position="449"/>
    </location>
</feature>
<dbReference type="Proteomes" id="UP001199750">
    <property type="component" value="Unassembled WGS sequence"/>
</dbReference>
<evidence type="ECO:0000256" key="1">
    <source>
        <dbReference type="ARBA" id="ARBA00007613"/>
    </source>
</evidence>
<dbReference type="Gene3D" id="1.20.1600.10">
    <property type="entry name" value="Outer membrane efflux proteins (OEP)"/>
    <property type="match status" value="1"/>
</dbReference>
<accession>A0A1Y3Y8M6</accession>
<evidence type="ECO:0000256" key="2">
    <source>
        <dbReference type="RuleBase" id="RU362097"/>
    </source>
</evidence>
<dbReference type="Gene3D" id="2.20.200.10">
    <property type="entry name" value="Outer membrane efflux proteins (OEP)"/>
    <property type="match status" value="1"/>
</dbReference>
<dbReference type="EMBL" id="QRYC01000028">
    <property type="protein sequence ID" value="RGU54608.1"/>
    <property type="molecule type" value="Genomic_DNA"/>
</dbReference>
<sequence length="449" mass="50902">MRRILFLLFLSLILGGRSKAQQDPVLDLQQTMPSEDSWWQFFGDSTLIRLIDKSVANNYNLQNAVKNIQLAKSRWRSQQGHFFPSFSASAQYTPEKSSLGIDHADNYYHIGQAGIEMNWEIDVFGNIRKGAKAQKEYYLASQEDYRGTMVSLASEVAMAYIRLRTYQQQLEVARNNLESQEEILRINEAKLAAGLTSNLTVAQSKGLWLQTKATLPGLEASVYSEVNTLAVLTGEYSDSLRQALLQVHPLPQGNPILMQGIPAELIRRRPDVRSAERTMDALAAAAGATRADWWPKFYLTGAFGYGNEYYKQFFKKENMTWQISPSIKWTIFSGRQIAQANRQAQIQLDEGINTYNQTLLTALQEVDDALSSYNKSLQQLDADRLALQEIKLTLEYAMDLYKKGLTNYQNVLDSQRNVLNYENVYVNSQSATLLYMIQVYKALGGGVEK</sequence>
<evidence type="ECO:0000313" key="10">
    <source>
        <dbReference type="Proteomes" id="UP000284243"/>
    </source>
</evidence>
<dbReference type="InterPro" id="IPR010131">
    <property type="entry name" value="MdtP/NodT-like"/>
</dbReference>
<dbReference type="Proteomes" id="UP000284434">
    <property type="component" value="Unassembled WGS sequence"/>
</dbReference>
<feature type="coiled-coil region" evidence="3">
    <location>
        <begin position="163"/>
        <end position="190"/>
    </location>
</feature>
<keyword evidence="2" id="KW-0812">Transmembrane</keyword>
<evidence type="ECO:0000313" key="9">
    <source>
        <dbReference type="Proteomes" id="UP000283426"/>
    </source>
</evidence>
<dbReference type="PANTHER" id="PTHR30203:SF31">
    <property type="entry name" value="RND EFFLUX SYSTEM, OUTER MEMBRANE LIPOPROTEIN, NODT"/>
    <property type="match status" value="1"/>
</dbReference>
<keyword evidence="3" id="KW-0175">Coiled coil</keyword>
<evidence type="ECO:0000313" key="4">
    <source>
        <dbReference type="EMBL" id="MCG4961824.1"/>
    </source>
</evidence>
<dbReference type="OMA" id="NWSSHFY"/>
<keyword evidence="2" id="KW-1134">Transmembrane beta strand</keyword>
<dbReference type="AlphaFoldDB" id="A0A1Y3Y8M6"/>
<evidence type="ECO:0000256" key="3">
    <source>
        <dbReference type="SAM" id="Coils"/>
    </source>
</evidence>
<keyword evidence="2" id="KW-0472">Membrane</keyword>
<comment type="subcellular location">
    <subcellularLocation>
        <location evidence="2">Cell membrane</location>
        <topology evidence="2">Lipid-anchor</topology>
    </subcellularLocation>
</comment>
<dbReference type="Proteomes" id="UP001212263">
    <property type="component" value="Unassembled WGS sequence"/>
</dbReference>
<comment type="similarity">
    <text evidence="1 2">Belongs to the outer membrane factor (OMF) (TC 1.B.17) family.</text>
</comment>
<dbReference type="EMBL" id="JAKNDN010000047">
    <property type="protein sequence ID" value="MCG4961824.1"/>
    <property type="molecule type" value="Genomic_DNA"/>
</dbReference>
<dbReference type="EMBL" id="QRYW01000002">
    <property type="protein sequence ID" value="RGV30403.1"/>
    <property type="molecule type" value="Genomic_DNA"/>
</dbReference>
<feature type="signal peptide" evidence="2">
    <location>
        <begin position="1"/>
        <end position="20"/>
    </location>
</feature>
<dbReference type="GeneID" id="61275468"/>
<dbReference type="SUPFAM" id="SSF56954">
    <property type="entry name" value="Outer membrane efflux proteins (OEP)"/>
    <property type="match status" value="1"/>
</dbReference>
<dbReference type="InterPro" id="IPR003423">
    <property type="entry name" value="OMP_efflux"/>
</dbReference>
<dbReference type="PANTHER" id="PTHR30203">
    <property type="entry name" value="OUTER MEMBRANE CATION EFFLUX PROTEIN"/>
    <property type="match status" value="1"/>
</dbReference>
<dbReference type="NCBIfam" id="TIGR01845">
    <property type="entry name" value="outer_NodT"/>
    <property type="match status" value="1"/>
</dbReference>
<gene>
    <name evidence="7" type="ORF">DWW24_01650</name>
    <name evidence="6" type="ORF">DWW57_15575</name>
    <name evidence="8" type="ORF">DXA53_06845</name>
    <name evidence="4" type="ORF">L0P03_18560</name>
    <name evidence="5" type="ORF">PN645_18965</name>
</gene>
<dbReference type="Proteomes" id="UP000284243">
    <property type="component" value="Unassembled WGS sequence"/>
</dbReference>
<evidence type="ECO:0000313" key="6">
    <source>
        <dbReference type="EMBL" id="RGU54608.1"/>
    </source>
</evidence>
<reference evidence="9 10" key="1">
    <citation type="submission" date="2018-08" db="EMBL/GenBank/DDBJ databases">
        <title>A genome reference for cultivated species of the human gut microbiota.</title>
        <authorList>
            <person name="Zou Y."/>
            <person name="Xue W."/>
            <person name="Luo G."/>
        </authorList>
    </citation>
    <scope>NUCLEOTIDE SEQUENCE [LARGE SCALE GENOMIC DNA]</scope>
    <source>
        <strain evidence="7 9">AF14-6AC</strain>
        <strain evidence="6 10">AF16-14</strain>
        <strain evidence="8 11">OF03-11</strain>
    </source>
</reference>
<dbReference type="Pfam" id="PF02321">
    <property type="entry name" value="OEP"/>
    <property type="match status" value="2"/>
</dbReference>
<protein>
    <submittedName>
        <fullName evidence="4">Efflux transporter outer membrane subunit</fullName>
    </submittedName>
    <submittedName>
        <fullName evidence="8">RND transporter</fullName>
    </submittedName>
</protein>
<evidence type="ECO:0000313" key="7">
    <source>
        <dbReference type="EMBL" id="RGV30403.1"/>
    </source>
</evidence>
<evidence type="ECO:0000313" key="11">
    <source>
        <dbReference type="Proteomes" id="UP000284434"/>
    </source>
</evidence>
<dbReference type="GO" id="GO:0015562">
    <property type="term" value="F:efflux transmembrane transporter activity"/>
    <property type="evidence" value="ECO:0007669"/>
    <property type="project" value="InterPro"/>
</dbReference>
<reference evidence="5" key="3">
    <citation type="submission" date="2023-01" db="EMBL/GenBank/DDBJ databases">
        <title>Human gut microbiome strain richness.</title>
        <authorList>
            <person name="Chen-Liaw A."/>
        </authorList>
    </citation>
    <scope>NUCLEOTIDE SEQUENCE</scope>
    <source>
        <strain evidence="5">RTP21484st1_B7_RTP21484_190118</strain>
    </source>
</reference>
<reference evidence="4" key="2">
    <citation type="submission" date="2022-01" db="EMBL/GenBank/DDBJ databases">
        <title>Collection of gut derived symbiotic bacterial strains cultured from healthy donors.</title>
        <authorList>
            <person name="Lin H."/>
            <person name="Kohout C."/>
            <person name="Waligurski E."/>
            <person name="Pamer E.G."/>
        </authorList>
    </citation>
    <scope>NUCLEOTIDE SEQUENCE</scope>
    <source>
        <strain evidence="4">DFI.1.149</strain>
    </source>
</reference>
<keyword evidence="2" id="KW-0732">Signal</keyword>
<evidence type="ECO:0000313" key="8">
    <source>
        <dbReference type="EMBL" id="RGY07815.1"/>
    </source>
</evidence>
<dbReference type="EMBL" id="JAQMRD010000041">
    <property type="protein sequence ID" value="MDB9225061.1"/>
    <property type="molecule type" value="Genomic_DNA"/>
</dbReference>